<dbReference type="CDD" id="cd06261">
    <property type="entry name" value="TM_PBP2"/>
    <property type="match status" value="1"/>
</dbReference>
<evidence type="ECO:0000256" key="8">
    <source>
        <dbReference type="SAM" id="MobiDB-lite"/>
    </source>
</evidence>
<feature type="transmembrane region" description="Helical" evidence="7">
    <location>
        <begin position="214"/>
        <end position="236"/>
    </location>
</feature>
<evidence type="ECO:0000256" key="1">
    <source>
        <dbReference type="ARBA" id="ARBA00004651"/>
    </source>
</evidence>
<dbReference type="Proteomes" id="UP001144396">
    <property type="component" value="Unassembled WGS sequence"/>
</dbReference>
<feature type="transmembrane region" description="Helical" evidence="7">
    <location>
        <begin position="136"/>
        <end position="160"/>
    </location>
</feature>
<protein>
    <submittedName>
        <fullName evidence="10">ABC transporter permease</fullName>
    </submittedName>
</protein>
<dbReference type="SUPFAM" id="SSF161098">
    <property type="entry name" value="MetI-like"/>
    <property type="match status" value="1"/>
</dbReference>
<name>A0A9W6FQG7_9MICO</name>
<proteinExistence type="inferred from homology"/>
<dbReference type="AlphaFoldDB" id="A0A9W6FQG7"/>
<accession>A0A9W6FQG7</accession>
<feature type="region of interest" description="Disordered" evidence="8">
    <location>
        <begin position="1"/>
        <end position="29"/>
    </location>
</feature>
<keyword evidence="4 7" id="KW-0812">Transmembrane</keyword>
<evidence type="ECO:0000256" key="5">
    <source>
        <dbReference type="ARBA" id="ARBA00022989"/>
    </source>
</evidence>
<evidence type="ECO:0000256" key="6">
    <source>
        <dbReference type="ARBA" id="ARBA00023136"/>
    </source>
</evidence>
<dbReference type="EMBL" id="BSDP01000001">
    <property type="protein sequence ID" value="GLI26597.1"/>
    <property type="molecule type" value="Genomic_DNA"/>
</dbReference>
<keyword evidence="6 7" id="KW-0472">Membrane</keyword>
<dbReference type="InterPro" id="IPR000515">
    <property type="entry name" value="MetI-like"/>
</dbReference>
<comment type="caution">
    <text evidence="10">The sequence shown here is derived from an EMBL/GenBank/DDBJ whole genome shotgun (WGS) entry which is preliminary data.</text>
</comment>
<keyword evidence="11" id="KW-1185">Reference proteome</keyword>
<feature type="transmembrane region" description="Helical" evidence="7">
    <location>
        <begin position="39"/>
        <end position="60"/>
    </location>
</feature>
<keyword evidence="5 7" id="KW-1133">Transmembrane helix</keyword>
<evidence type="ECO:0000256" key="7">
    <source>
        <dbReference type="RuleBase" id="RU363032"/>
    </source>
</evidence>
<keyword evidence="3" id="KW-1003">Cell membrane</keyword>
<feature type="transmembrane region" description="Helical" evidence="7">
    <location>
        <begin position="276"/>
        <end position="299"/>
    </location>
</feature>
<comment type="similarity">
    <text evidence="7">Belongs to the binding-protein-dependent transport system permease family.</text>
</comment>
<dbReference type="Gene3D" id="1.10.3720.10">
    <property type="entry name" value="MetI-like"/>
    <property type="match status" value="1"/>
</dbReference>
<evidence type="ECO:0000313" key="10">
    <source>
        <dbReference type="EMBL" id="GLI26597.1"/>
    </source>
</evidence>
<dbReference type="RefSeq" id="WP_281882612.1">
    <property type="nucleotide sequence ID" value="NZ_BSDP01000001.1"/>
</dbReference>
<dbReference type="PANTHER" id="PTHR43744">
    <property type="entry name" value="ABC TRANSPORTER PERMEASE PROTEIN MG189-RELATED-RELATED"/>
    <property type="match status" value="1"/>
</dbReference>
<feature type="transmembrane region" description="Helical" evidence="7">
    <location>
        <begin position="172"/>
        <end position="193"/>
    </location>
</feature>
<reference evidence="10" key="1">
    <citation type="submission" date="2022-12" db="EMBL/GenBank/DDBJ databases">
        <title>Reference genome sequencing for broad-spectrum identification of bacterial and archaeal isolates by mass spectrometry.</title>
        <authorList>
            <person name="Sekiguchi Y."/>
            <person name="Tourlousse D.M."/>
        </authorList>
    </citation>
    <scope>NUCLEOTIDE SEQUENCE</scope>
    <source>
        <strain evidence="10">14</strain>
    </source>
</reference>
<evidence type="ECO:0000256" key="3">
    <source>
        <dbReference type="ARBA" id="ARBA00022475"/>
    </source>
</evidence>
<evidence type="ECO:0000259" key="9">
    <source>
        <dbReference type="PROSITE" id="PS50928"/>
    </source>
</evidence>
<keyword evidence="2 7" id="KW-0813">Transport</keyword>
<dbReference type="PANTHER" id="PTHR43744:SF12">
    <property type="entry name" value="ABC TRANSPORTER PERMEASE PROTEIN MG189-RELATED"/>
    <property type="match status" value="1"/>
</dbReference>
<dbReference type="GO" id="GO:0005886">
    <property type="term" value="C:plasma membrane"/>
    <property type="evidence" value="ECO:0007669"/>
    <property type="project" value="UniProtKB-SubCell"/>
</dbReference>
<organism evidence="10 11">
    <name type="scientific">Agromyces rhizosphaerae</name>
    <dbReference type="NCBI Taxonomy" id="88374"/>
    <lineage>
        <taxon>Bacteria</taxon>
        <taxon>Bacillati</taxon>
        <taxon>Actinomycetota</taxon>
        <taxon>Actinomycetes</taxon>
        <taxon>Micrococcales</taxon>
        <taxon>Microbacteriaceae</taxon>
        <taxon>Agromyces</taxon>
    </lineage>
</organism>
<comment type="subcellular location">
    <subcellularLocation>
        <location evidence="1 7">Cell membrane</location>
        <topology evidence="1 7">Multi-pass membrane protein</topology>
    </subcellularLocation>
</comment>
<gene>
    <name evidence="10" type="ORF">ARHIZOSPH14_08390</name>
</gene>
<dbReference type="Pfam" id="PF00528">
    <property type="entry name" value="BPD_transp_1"/>
    <property type="match status" value="1"/>
</dbReference>
<evidence type="ECO:0000256" key="2">
    <source>
        <dbReference type="ARBA" id="ARBA00022448"/>
    </source>
</evidence>
<evidence type="ECO:0000256" key="4">
    <source>
        <dbReference type="ARBA" id="ARBA00022692"/>
    </source>
</evidence>
<dbReference type="InterPro" id="IPR035906">
    <property type="entry name" value="MetI-like_sf"/>
</dbReference>
<evidence type="ECO:0000313" key="11">
    <source>
        <dbReference type="Proteomes" id="UP001144396"/>
    </source>
</evidence>
<dbReference type="GO" id="GO:0055085">
    <property type="term" value="P:transmembrane transport"/>
    <property type="evidence" value="ECO:0007669"/>
    <property type="project" value="InterPro"/>
</dbReference>
<feature type="domain" description="ABC transmembrane type-1" evidence="9">
    <location>
        <begin position="103"/>
        <end position="299"/>
    </location>
</feature>
<dbReference type="PROSITE" id="PS50928">
    <property type="entry name" value="ABC_TM1"/>
    <property type="match status" value="1"/>
</dbReference>
<sequence length="314" mass="34258">MTDMETRAAVTVGAEGAPPRSRKSAATHRRFAPERRRNWLITIMLWLLVLYFILPIWWLVVSSTKDNSALFSTFGLWFAPELSLWENLQTLFTIRGGLFGRWILNTVFYAGTAAVGATLLSAMAGYAFAKYRFPGSAALFSITLGAIMIPLTALALPTYLLFSRAGLTDTPWAIIVPSLVSPFGVYLMRVYAADAIPDSMIEAARVDGAGEFRIFWQVGLRLLGPGLVTVFLFSLVATWNNYFLPLIMLNTSELYPLTVGLAQLQSAASAGGGSQALFSTVITGSFVSILPLVIAFLFLQRYWQSGLATGGVKG</sequence>
<feature type="transmembrane region" description="Helical" evidence="7">
    <location>
        <begin position="107"/>
        <end position="129"/>
    </location>
</feature>
<feature type="compositionally biased region" description="Basic residues" evidence="8">
    <location>
        <begin position="20"/>
        <end position="29"/>
    </location>
</feature>